<evidence type="ECO:0000313" key="1">
    <source>
        <dbReference type="EMBL" id="NQV66709.1"/>
    </source>
</evidence>
<accession>A0A972VYL4</accession>
<dbReference type="AlphaFoldDB" id="A0A972VYL4"/>
<name>A0A972VYL4_9GAMM</name>
<protein>
    <submittedName>
        <fullName evidence="1">Uncharacterized protein</fullName>
    </submittedName>
</protein>
<dbReference type="EMBL" id="JABMOJ010000566">
    <property type="protein sequence ID" value="NQV66709.1"/>
    <property type="molecule type" value="Genomic_DNA"/>
</dbReference>
<evidence type="ECO:0000313" key="2">
    <source>
        <dbReference type="Proteomes" id="UP000754644"/>
    </source>
</evidence>
<comment type="caution">
    <text evidence="1">The sequence shown here is derived from an EMBL/GenBank/DDBJ whole genome shotgun (WGS) entry which is preliminary data.</text>
</comment>
<dbReference type="Proteomes" id="UP000754644">
    <property type="component" value="Unassembled WGS sequence"/>
</dbReference>
<gene>
    <name evidence="1" type="ORF">HQ497_15225</name>
</gene>
<sequence>MPRQERLSKADALAFILTYIVVEQGCAFELNPPRLFQMMTLASTAVEQLASEEDAIPHEVLEALALTLIEQIQCQTLTNIA</sequence>
<reference evidence="1" key="1">
    <citation type="submission" date="2020-05" db="EMBL/GenBank/DDBJ databases">
        <title>Sulfur intermediates as new biogeochemical hubs in an aquatic model microbial ecosystem.</title>
        <authorList>
            <person name="Vigneron A."/>
        </authorList>
    </citation>
    <scope>NUCLEOTIDE SEQUENCE</scope>
    <source>
        <strain evidence="1">Bin.250</strain>
    </source>
</reference>
<organism evidence="1 2">
    <name type="scientific">SAR86 cluster bacterium</name>
    <dbReference type="NCBI Taxonomy" id="2030880"/>
    <lineage>
        <taxon>Bacteria</taxon>
        <taxon>Pseudomonadati</taxon>
        <taxon>Pseudomonadota</taxon>
        <taxon>Gammaproteobacteria</taxon>
        <taxon>SAR86 cluster</taxon>
    </lineage>
</organism>
<proteinExistence type="predicted"/>